<evidence type="ECO:0000256" key="6">
    <source>
        <dbReference type="RuleBase" id="RU003560"/>
    </source>
</evidence>
<name>A0ABQ2CSL2_9GAMM</name>
<evidence type="ECO:0000256" key="3">
    <source>
        <dbReference type="ARBA" id="ARBA00022576"/>
    </source>
</evidence>
<comment type="function">
    <text evidence="7">Catalyzes reversively the conversion of L-aspartate beta-semialdehyde (ASA) to L-2,4-diaminobutyrate (DABA) by transamination with L-glutamate.</text>
</comment>
<keyword evidence="4 7" id="KW-0808">Transferase</keyword>
<dbReference type="EC" id="2.6.1.76" evidence="7"/>
<evidence type="ECO:0000256" key="7">
    <source>
        <dbReference type="RuleBase" id="RU365034"/>
    </source>
</evidence>
<evidence type="ECO:0000256" key="1">
    <source>
        <dbReference type="ARBA" id="ARBA00001933"/>
    </source>
</evidence>
<comment type="cofactor">
    <cofactor evidence="1 7">
        <name>pyridoxal 5'-phosphate</name>
        <dbReference type="ChEBI" id="CHEBI:597326"/>
    </cofactor>
</comment>
<keyword evidence="9" id="KW-1185">Reference proteome</keyword>
<organism evidence="8 9">
    <name type="scientific">Halopseudomonas pertucinogena</name>
    <dbReference type="NCBI Taxonomy" id="86175"/>
    <lineage>
        <taxon>Bacteria</taxon>
        <taxon>Pseudomonadati</taxon>
        <taxon>Pseudomonadota</taxon>
        <taxon>Gammaproteobacteria</taxon>
        <taxon>Pseudomonadales</taxon>
        <taxon>Pseudomonadaceae</taxon>
        <taxon>Halopseudomonas</taxon>
    </lineage>
</organism>
<evidence type="ECO:0000313" key="8">
    <source>
        <dbReference type="EMBL" id="GGI98418.1"/>
    </source>
</evidence>
<evidence type="ECO:0000256" key="5">
    <source>
        <dbReference type="ARBA" id="ARBA00022898"/>
    </source>
</evidence>
<dbReference type="PANTHER" id="PTHR43552:SF2">
    <property type="entry name" value="DIAMINOBUTYRATE--2-OXOGLUTARATE TRANSAMINASE"/>
    <property type="match status" value="1"/>
</dbReference>
<dbReference type="NCBIfam" id="NF006733">
    <property type="entry name" value="PRK09264.1"/>
    <property type="match status" value="1"/>
</dbReference>
<dbReference type="PROSITE" id="PS00600">
    <property type="entry name" value="AA_TRANSFER_CLASS_3"/>
    <property type="match status" value="1"/>
</dbReference>
<protein>
    <recommendedName>
        <fullName evidence="7">Diaminobutyrate--2-oxoglutarate transaminase</fullName>
        <ecNumber evidence="7">2.6.1.76</ecNumber>
    </recommendedName>
    <alternativeName>
        <fullName evidence="7">DABA aminotransferase</fullName>
    </alternativeName>
</protein>
<dbReference type="InterPro" id="IPR015421">
    <property type="entry name" value="PyrdxlP-dep_Trfase_major"/>
</dbReference>
<reference evidence="9" key="1">
    <citation type="journal article" date="2019" name="Int. J. Syst. Evol. Microbiol.">
        <title>The Global Catalogue of Microorganisms (GCM) 10K type strain sequencing project: providing services to taxonomists for standard genome sequencing and annotation.</title>
        <authorList>
            <consortium name="The Broad Institute Genomics Platform"/>
            <consortium name="The Broad Institute Genome Sequencing Center for Infectious Disease"/>
            <person name="Wu L."/>
            <person name="Ma J."/>
        </authorList>
    </citation>
    <scope>NUCLEOTIDE SEQUENCE [LARGE SCALE GENOMIC DNA]</scope>
    <source>
        <strain evidence="9">JCM 11590</strain>
    </source>
</reference>
<dbReference type="CDD" id="cd00610">
    <property type="entry name" value="OAT_like"/>
    <property type="match status" value="1"/>
</dbReference>
<evidence type="ECO:0000256" key="4">
    <source>
        <dbReference type="ARBA" id="ARBA00022679"/>
    </source>
</evidence>
<keyword evidence="5 6" id="KW-0663">Pyridoxal phosphate</keyword>
<proteinExistence type="inferred from homology"/>
<dbReference type="Pfam" id="PF00202">
    <property type="entry name" value="Aminotran_3"/>
    <property type="match status" value="1"/>
</dbReference>
<dbReference type="InterPro" id="IPR049704">
    <property type="entry name" value="Aminotrans_3_PPA_site"/>
</dbReference>
<dbReference type="Gene3D" id="3.40.640.10">
    <property type="entry name" value="Type I PLP-dependent aspartate aminotransferase-like (Major domain)"/>
    <property type="match status" value="1"/>
</dbReference>
<dbReference type="NCBIfam" id="TIGR00709">
    <property type="entry name" value="dat"/>
    <property type="match status" value="1"/>
</dbReference>
<evidence type="ECO:0000313" key="9">
    <source>
        <dbReference type="Proteomes" id="UP000633263"/>
    </source>
</evidence>
<dbReference type="InterPro" id="IPR004637">
    <property type="entry name" value="Dat"/>
</dbReference>
<keyword evidence="3 7" id="KW-0032">Aminotransferase</keyword>
<comment type="similarity">
    <text evidence="2 6">Belongs to the class-III pyridoxal-phosphate-dependent aminotransferase family.</text>
</comment>
<comment type="caution">
    <text evidence="8">The sequence shown here is derived from an EMBL/GenBank/DDBJ whole genome shotgun (WGS) entry which is preliminary data.</text>
</comment>
<dbReference type="SUPFAM" id="SSF53383">
    <property type="entry name" value="PLP-dependent transferases"/>
    <property type="match status" value="1"/>
</dbReference>
<dbReference type="InterPro" id="IPR005814">
    <property type="entry name" value="Aminotrans_3"/>
</dbReference>
<dbReference type="NCBIfam" id="TIGR02407">
    <property type="entry name" value="ectoine_ectB"/>
    <property type="match status" value="1"/>
</dbReference>
<dbReference type="InterPro" id="IPR015422">
    <property type="entry name" value="PyrdxlP-dep_Trfase_small"/>
</dbReference>
<evidence type="ECO:0000256" key="2">
    <source>
        <dbReference type="ARBA" id="ARBA00008954"/>
    </source>
</evidence>
<sequence>MNTFEQFEKHESGIRSYCRSFPVIFKQARGAELITADGKSYIDFLAGAGTLNYGHNHPVLKKALIEYLENDGLTHGLDMYSSAKESFLESFHRIVLEPRGLGDYVVQFSGPTGANSVEAALKLARKVTGRSNIISFTNGFHGCTVGALAATGNQHHRGAAGVPLTDVSRMPYANYFGDKVNTISMMDKLLSDPSSGVDKPAAVIVEVVQGEGGLNAASSDWMRKLEKVCRKHEMLLIVDDIQAGCGRTGTFFSFEEMGIKPDIITLSKSLSGFGLPFAVVVMRRELDQWEPGEHNGTFRGNNHAFVTATAALEHFWTSTEFADSVKAKGALIRERMQKIVRRHGPDSLFVKGRGMMIGISCPDGETAAAICAEAFENGLVIETSGNHSQVVKCLCPLIISEEQINKAMDILDAAFAKVMAAGAQHKAS</sequence>
<comment type="catalytic activity">
    <reaction evidence="7">
        <text>L-2,4-diaminobutanoate + 2-oxoglutarate = L-aspartate 4-semialdehyde + L-glutamate</text>
        <dbReference type="Rhea" id="RHEA:11160"/>
        <dbReference type="ChEBI" id="CHEBI:16810"/>
        <dbReference type="ChEBI" id="CHEBI:29985"/>
        <dbReference type="ChEBI" id="CHEBI:58761"/>
        <dbReference type="ChEBI" id="CHEBI:537519"/>
        <dbReference type="EC" id="2.6.1.76"/>
    </reaction>
</comment>
<dbReference type="Proteomes" id="UP000633263">
    <property type="component" value="Unassembled WGS sequence"/>
</dbReference>
<dbReference type="PIRSF" id="PIRSF000521">
    <property type="entry name" value="Transaminase_4ab_Lys_Orn"/>
    <property type="match status" value="1"/>
</dbReference>
<dbReference type="PANTHER" id="PTHR43552">
    <property type="entry name" value="DIAMINOBUTYRATE--2-OXOGLUTARATE AMINOTRANSFERASE"/>
    <property type="match status" value="1"/>
</dbReference>
<comment type="pathway">
    <text evidence="7">Amine and polyamine biosynthesis; ectoine biosynthesis; L-ectoine from L-aspartate 4-semialdehyde: step 1/3.</text>
</comment>
<gene>
    <name evidence="8" type="primary">ectB</name>
    <name evidence="8" type="ORF">GCM10009083_13790</name>
</gene>
<dbReference type="EMBL" id="BMNN01000002">
    <property type="protein sequence ID" value="GGI98418.1"/>
    <property type="molecule type" value="Genomic_DNA"/>
</dbReference>
<dbReference type="RefSeq" id="WP_188635877.1">
    <property type="nucleotide sequence ID" value="NZ_BMNN01000002.1"/>
</dbReference>
<dbReference type="InterPro" id="IPR012773">
    <property type="entry name" value="Ectoine_EctB"/>
</dbReference>
<dbReference type="Gene3D" id="3.90.1150.10">
    <property type="entry name" value="Aspartate Aminotransferase, domain 1"/>
    <property type="match status" value="1"/>
</dbReference>
<accession>A0ABQ2CSL2</accession>
<dbReference type="InterPro" id="IPR015424">
    <property type="entry name" value="PyrdxlP-dep_Trfase"/>
</dbReference>